<sequence>MTRPKMLDYVSTREELMMRADEVGIDKTFDLEDAVAGHQYLEAGKSKGKLLYKI</sequence>
<reference evidence="1" key="2">
    <citation type="submission" date="2024-10" db="UniProtKB">
        <authorList>
            <consortium name="EnsemblProtists"/>
        </authorList>
    </citation>
    <scope>IDENTIFICATION</scope>
</reference>
<protein>
    <recommendedName>
        <fullName evidence="3">Alcohol dehydrogenase-like C-terminal domain-containing protein</fullName>
    </recommendedName>
</protein>
<keyword evidence="2" id="KW-1185">Reference proteome</keyword>
<dbReference type="Gene3D" id="3.90.180.10">
    <property type="entry name" value="Medium-chain alcohol dehydrogenases, catalytic domain"/>
    <property type="match status" value="1"/>
</dbReference>
<dbReference type="EnsemblProtists" id="EOD04935">
    <property type="protein sequence ID" value="EOD04935"/>
    <property type="gene ID" value="EMIHUDRAFT_259390"/>
</dbReference>
<name>A0A0D3I100_EMIH1</name>
<dbReference type="GeneID" id="17251085"/>
<dbReference type="Proteomes" id="UP000013827">
    <property type="component" value="Unassembled WGS sequence"/>
</dbReference>
<dbReference type="AlphaFoldDB" id="A0A0D3I100"/>
<reference evidence="2" key="1">
    <citation type="journal article" date="2013" name="Nature">
        <title>Pan genome of the phytoplankton Emiliania underpins its global distribution.</title>
        <authorList>
            <person name="Read B.A."/>
            <person name="Kegel J."/>
            <person name="Klute M.J."/>
            <person name="Kuo A."/>
            <person name="Lefebvre S.C."/>
            <person name="Maumus F."/>
            <person name="Mayer C."/>
            <person name="Miller J."/>
            <person name="Monier A."/>
            <person name="Salamov A."/>
            <person name="Young J."/>
            <person name="Aguilar M."/>
            <person name="Claverie J.M."/>
            <person name="Frickenhaus S."/>
            <person name="Gonzalez K."/>
            <person name="Herman E.K."/>
            <person name="Lin Y.C."/>
            <person name="Napier J."/>
            <person name="Ogata H."/>
            <person name="Sarno A.F."/>
            <person name="Shmutz J."/>
            <person name="Schroeder D."/>
            <person name="de Vargas C."/>
            <person name="Verret F."/>
            <person name="von Dassow P."/>
            <person name="Valentin K."/>
            <person name="Van de Peer Y."/>
            <person name="Wheeler G."/>
            <person name="Dacks J.B."/>
            <person name="Delwiche C.F."/>
            <person name="Dyhrman S.T."/>
            <person name="Glockner G."/>
            <person name="John U."/>
            <person name="Richards T."/>
            <person name="Worden A.Z."/>
            <person name="Zhang X."/>
            <person name="Grigoriev I.V."/>
            <person name="Allen A.E."/>
            <person name="Bidle K."/>
            <person name="Borodovsky M."/>
            <person name="Bowler C."/>
            <person name="Brownlee C."/>
            <person name="Cock J.M."/>
            <person name="Elias M."/>
            <person name="Gladyshev V.N."/>
            <person name="Groth M."/>
            <person name="Guda C."/>
            <person name="Hadaegh A."/>
            <person name="Iglesias-Rodriguez M.D."/>
            <person name="Jenkins J."/>
            <person name="Jones B.M."/>
            <person name="Lawson T."/>
            <person name="Leese F."/>
            <person name="Lindquist E."/>
            <person name="Lobanov A."/>
            <person name="Lomsadze A."/>
            <person name="Malik S.B."/>
            <person name="Marsh M.E."/>
            <person name="Mackinder L."/>
            <person name="Mock T."/>
            <person name="Mueller-Roeber B."/>
            <person name="Pagarete A."/>
            <person name="Parker M."/>
            <person name="Probert I."/>
            <person name="Quesneville H."/>
            <person name="Raines C."/>
            <person name="Rensing S.A."/>
            <person name="Riano-Pachon D.M."/>
            <person name="Richier S."/>
            <person name="Rokitta S."/>
            <person name="Shiraiwa Y."/>
            <person name="Soanes D.M."/>
            <person name="van der Giezen M."/>
            <person name="Wahlund T.M."/>
            <person name="Williams B."/>
            <person name="Wilson W."/>
            <person name="Wolfe G."/>
            <person name="Wurch L.L."/>
        </authorList>
    </citation>
    <scope>NUCLEOTIDE SEQUENCE</scope>
</reference>
<accession>A0A0D3I100</accession>
<dbReference type="KEGG" id="ehx:EMIHUDRAFT_259390"/>
<dbReference type="RefSeq" id="XP_005757364.1">
    <property type="nucleotide sequence ID" value="XM_005757307.1"/>
</dbReference>
<evidence type="ECO:0008006" key="3">
    <source>
        <dbReference type="Google" id="ProtNLM"/>
    </source>
</evidence>
<dbReference type="Gene3D" id="3.40.50.720">
    <property type="entry name" value="NAD(P)-binding Rossmann-like Domain"/>
    <property type="match status" value="1"/>
</dbReference>
<proteinExistence type="predicted"/>
<evidence type="ECO:0000313" key="2">
    <source>
        <dbReference type="Proteomes" id="UP000013827"/>
    </source>
</evidence>
<dbReference type="PaxDb" id="2903-EOD04935"/>
<evidence type="ECO:0000313" key="1">
    <source>
        <dbReference type="EnsemblProtists" id="EOD04935"/>
    </source>
</evidence>
<dbReference type="HOGENOM" id="CLU_3054381_0_0_1"/>
<organism evidence="1 2">
    <name type="scientific">Emiliania huxleyi (strain CCMP1516)</name>
    <dbReference type="NCBI Taxonomy" id="280463"/>
    <lineage>
        <taxon>Eukaryota</taxon>
        <taxon>Haptista</taxon>
        <taxon>Haptophyta</taxon>
        <taxon>Prymnesiophyceae</taxon>
        <taxon>Isochrysidales</taxon>
        <taxon>Noelaerhabdaceae</taxon>
        <taxon>Emiliania</taxon>
    </lineage>
</organism>